<dbReference type="Proteomes" id="UP000275436">
    <property type="component" value="Unassembled WGS sequence"/>
</dbReference>
<name>A0A3M9X3B4_9HYPH</name>
<dbReference type="PROSITE" id="PS50104">
    <property type="entry name" value="TIR"/>
    <property type="match status" value="1"/>
</dbReference>
<evidence type="ECO:0000313" key="2">
    <source>
        <dbReference type="EMBL" id="RNJ42403.1"/>
    </source>
</evidence>
<dbReference type="InterPro" id="IPR000157">
    <property type="entry name" value="TIR_dom"/>
</dbReference>
<comment type="caution">
    <text evidence="2">The sequence shown here is derived from an EMBL/GenBank/DDBJ whole genome shotgun (WGS) entry which is preliminary data.</text>
</comment>
<dbReference type="GO" id="GO:0007165">
    <property type="term" value="P:signal transduction"/>
    <property type="evidence" value="ECO:0007669"/>
    <property type="project" value="InterPro"/>
</dbReference>
<accession>A0A3M9X3B4</accession>
<proteinExistence type="predicted"/>
<reference evidence="2 3" key="1">
    <citation type="journal article" date="2018" name="Mol. Plant Microbe Interact.">
        <title>Taxonomically Different Co-Microsymbionts of a Relict Legume, Oxytropis popoviana, Have Complementary Sets of Symbiotic Genes and Together Increase the Efficiency of Plant Nodulation.</title>
        <authorList>
            <person name="Safronova V."/>
            <person name="Belimov A."/>
            <person name="Sazanova A."/>
            <person name="Chirak E."/>
            <person name="Verkhozina A."/>
            <person name="Kuznetsova I."/>
            <person name="Andronov E."/>
            <person name="Puhalsky J."/>
            <person name="Tikhonovich I."/>
        </authorList>
    </citation>
    <scope>NUCLEOTIDE SEQUENCE [LARGE SCALE GENOMIC DNA]</scope>
    <source>
        <strain evidence="2 3">Opo-235</strain>
    </source>
</reference>
<dbReference type="SUPFAM" id="SSF52200">
    <property type="entry name" value="Toll/Interleukin receptor TIR domain"/>
    <property type="match status" value="1"/>
</dbReference>
<dbReference type="RefSeq" id="WP_123169755.1">
    <property type="nucleotide sequence ID" value="NZ_QKOD01000011.1"/>
</dbReference>
<dbReference type="Gene3D" id="3.40.50.10140">
    <property type="entry name" value="Toll/interleukin-1 receptor homology (TIR) domain"/>
    <property type="match status" value="1"/>
</dbReference>
<evidence type="ECO:0000259" key="1">
    <source>
        <dbReference type="PROSITE" id="PS50104"/>
    </source>
</evidence>
<dbReference type="EMBL" id="QKOD01000011">
    <property type="protein sequence ID" value="RNJ42403.1"/>
    <property type="molecule type" value="Genomic_DNA"/>
</dbReference>
<protein>
    <recommendedName>
        <fullName evidence="1">TIR domain-containing protein</fullName>
    </recommendedName>
</protein>
<dbReference type="InterPro" id="IPR035897">
    <property type="entry name" value="Toll_tir_struct_dom_sf"/>
</dbReference>
<evidence type="ECO:0000313" key="3">
    <source>
        <dbReference type="Proteomes" id="UP000275436"/>
    </source>
</evidence>
<feature type="domain" description="TIR" evidence="1">
    <location>
        <begin position="6"/>
        <end position="140"/>
    </location>
</feature>
<gene>
    <name evidence="2" type="ORF">DNR46_28825</name>
</gene>
<sequence length="163" mass="18123">MPKPDVLTDVFISHSHADAAYADQLVRLLSECIDFLEDGIVCTSAVGYGLDFGTKFEKSLRRHIEACEVLIAVLSERSLQSQFCAFEIGAAWGQKTLIKSVLVPNLDSSLLQRPLSSLHFHRWEDASGWVQFIEEVATATGNDMRHGPPRLAYLSQQIAAYRA</sequence>
<organism evidence="2 3">
    <name type="scientific">Mesorhizobium japonicum</name>
    <dbReference type="NCBI Taxonomy" id="2066070"/>
    <lineage>
        <taxon>Bacteria</taxon>
        <taxon>Pseudomonadati</taxon>
        <taxon>Pseudomonadota</taxon>
        <taxon>Alphaproteobacteria</taxon>
        <taxon>Hyphomicrobiales</taxon>
        <taxon>Phyllobacteriaceae</taxon>
        <taxon>Mesorhizobium</taxon>
    </lineage>
</organism>
<dbReference type="AlphaFoldDB" id="A0A3M9X3B4"/>
<dbReference type="Pfam" id="PF13676">
    <property type="entry name" value="TIR_2"/>
    <property type="match status" value="1"/>
</dbReference>